<keyword evidence="2" id="KW-0812">Transmembrane</keyword>
<keyword evidence="4" id="KW-1185">Reference proteome</keyword>
<sequence>MPSRSPSLAAGSWLITAEQFPEPLVIGPVSAVAAVSPAVAAAAAAGKRTSRVRRRGRQAPAKAYEEGTALTRRAVKPVTIALIATSGAAAIAATLFPGIHASDGDQAAPTVEPTRTSTEDSDPSTTRLDGKAPTPVTVTETVTVTATADAALKALPPTTTTDARETSKPHEWVSSVAGPLAVVVGAAGVVVTGRASRLRPASPPRRAPRVRPTGRRRPRLQDHNASGTRR</sequence>
<evidence type="ECO:0000256" key="1">
    <source>
        <dbReference type="SAM" id="MobiDB-lite"/>
    </source>
</evidence>
<gene>
    <name evidence="3" type="ORF">SAMN05421874_10921</name>
</gene>
<protein>
    <submittedName>
        <fullName evidence="3">Uncharacterized protein</fullName>
    </submittedName>
</protein>
<feature type="transmembrane region" description="Helical" evidence="2">
    <location>
        <begin position="78"/>
        <end position="99"/>
    </location>
</feature>
<evidence type="ECO:0000313" key="3">
    <source>
        <dbReference type="EMBL" id="SDK60032.1"/>
    </source>
</evidence>
<feature type="region of interest" description="Disordered" evidence="1">
    <location>
        <begin position="192"/>
        <end position="230"/>
    </location>
</feature>
<feature type="transmembrane region" description="Helical" evidence="2">
    <location>
        <begin position="24"/>
        <end position="45"/>
    </location>
</feature>
<feature type="transmembrane region" description="Helical" evidence="2">
    <location>
        <begin position="176"/>
        <end position="196"/>
    </location>
</feature>
<organism evidence="3 4">
    <name type="scientific">Nonomuraea maritima</name>
    <dbReference type="NCBI Taxonomy" id="683260"/>
    <lineage>
        <taxon>Bacteria</taxon>
        <taxon>Bacillati</taxon>
        <taxon>Actinomycetota</taxon>
        <taxon>Actinomycetes</taxon>
        <taxon>Streptosporangiales</taxon>
        <taxon>Streptosporangiaceae</taxon>
        <taxon>Nonomuraea</taxon>
    </lineage>
</organism>
<accession>A0A1G9D820</accession>
<proteinExistence type="predicted"/>
<feature type="compositionally biased region" description="Basic residues" evidence="1">
    <location>
        <begin position="206"/>
        <end position="218"/>
    </location>
</feature>
<evidence type="ECO:0000313" key="4">
    <source>
        <dbReference type="Proteomes" id="UP000198683"/>
    </source>
</evidence>
<dbReference type="AlphaFoldDB" id="A0A1G9D820"/>
<evidence type="ECO:0000256" key="2">
    <source>
        <dbReference type="SAM" id="Phobius"/>
    </source>
</evidence>
<reference evidence="3 4" key="1">
    <citation type="submission" date="2016-10" db="EMBL/GenBank/DDBJ databases">
        <authorList>
            <person name="de Groot N.N."/>
        </authorList>
    </citation>
    <scope>NUCLEOTIDE SEQUENCE [LARGE SCALE GENOMIC DNA]</scope>
    <source>
        <strain evidence="3 4">CGMCC 4.5681</strain>
    </source>
</reference>
<name>A0A1G9D820_9ACTN</name>
<dbReference type="Proteomes" id="UP000198683">
    <property type="component" value="Unassembled WGS sequence"/>
</dbReference>
<dbReference type="EMBL" id="FNFB01000009">
    <property type="protein sequence ID" value="SDK60032.1"/>
    <property type="molecule type" value="Genomic_DNA"/>
</dbReference>
<keyword evidence="2" id="KW-1133">Transmembrane helix</keyword>
<keyword evidence="2" id="KW-0472">Membrane</keyword>
<feature type="region of interest" description="Disordered" evidence="1">
    <location>
        <begin position="102"/>
        <end position="136"/>
    </location>
</feature>